<dbReference type="PANTHER" id="PTHR24148:SF78">
    <property type="entry name" value="HETEROKARYON INCOMPATIBILITY DOMAIN-CONTAINING PROTEIN"/>
    <property type="match status" value="1"/>
</dbReference>
<evidence type="ECO:0000259" key="1">
    <source>
        <dbReference type="Pfam" id="PF06985"/>
    </source>
</evidence>
<reference evidence="4" key="1">
    <citation type="submission" date="2010-05" db="EMBL/GenBank/DDBJ databases">
        <title>The genome sequence of Magnaporthe poae strain ATCC 64411.</title>
        <authorList>
            <person name="Ma L.-J."/>
            <person name="Dead R."/>
            <person name="Young S."/>
            <person name="Zeng Q."/>
            <person name="Koehrsen M."/>
            <person name="Alvarado L."/>
            <person name="Berlin A."/>
            <person name="Chapman S.B."/>
            <person name="Chen Z."/>
            <person name="Freedman E."/>
            <person name="Gellesch M."/>
            <person name="Goldberg J."/>
            <person name="Griggs A."/>
            <person name="Gujja S."/>
            <person name="Heilman E.R."/>
            <person name="Heiman D."/>
            <person name="Hepburn T."/>
            <person name="Howarth C."/>
            <person name="Jen D."/>
            <person name="Larson L."/>
            <person name="Mehta T."/>
            <person name="Neiman D."/>
            <person name="Pearson M."/>
            <person name="Roberts A."/>
            <person name="Saif S."/>
            <person name="Shea T."/>
            <person name="Shenoy N."/>
            <person name="Sisk P."/>
            <person name="Stolte C."/>
            <person name="Sykes S."/>
            <person name="Walk T."/>
            <person name="White J."/>
            <person name="Yandava C."/>
            <person name="Haas B."/>
            <person name="Nusbaum C."/>
            <person name="Birren B."/>
        </authorList>
    </citation>
    <scope>NUCLEOTIDE SEQUENCE [LARGE SCALE GENOMIC DNA]</scope>
    <source>
        <strain evidence="4">ATCC 64411 / 73-15</strain>
    </source>
</reference>
<dbReference type="InterPro" id="IPR010730">
    <property type="entry name" value="HET"/>
</dbReference>
<dbReference type="OrthoDB" id="194358at2759"/>
<proteinExistence type="predicted"/>
<organism evidence="3 4">
    <name type="scientific">Magnaporthiopsis poae (strain ATCC 64411 / 73-15)</name>
    <name type="common">Kentucky bluegrass fungus</name>
    <name type="synonym">Magnaporthe poae</name>
    <dbReference type="NCBI Taxonomy" id="644358"/>
    <lineage>
        <taxon>Eukaryota</taxon>
        <taxon>Fungi</taxon>
        <taxon>Dikarya</taxon>
        <taxon>Ascomycota</taxon>
        <taxon>Pezizomycotina</taxon>
        <taxon>Sordariomycetes</taxon>
        <taxon>Sordariomycetidae</taxon>
        <taxon>Magnaporthales</taxon>
        <taxon>Magnaporthaceae</taxon>
        <taxon>Magnaporthiopsis</taxon>
    </lineage>
</organism>
<dbReference type="InterPro" id="IPR052895">
    <property type="entry name" value="HetReg/Transcr_Mod"/>
</dbReference>
<dbReference type="VEuPathDB" id="FungiDB:MAPG_05980"/>
<keyword evidence="4" id="KW-1185">Reference proteome</keyword>
<dbReference type="AlphaFoldDB" id="A0A0C4E0U3"/>
<dbReference type="EnsemblFungi" id="MAPG_05980T0">
    <property type="protein sequence ID" value="MAPG_05980T0"/>
    <property type="gene ID" value="MAPG_05980"/>
</dbReference>
<protein>
    <recommendedName>
        <fullName evidence="1">Heterokaryon incompatibility domain-containing protein</fullName>
    </recommendedName>
</protein>
<reference evidence="2" key="2">
    <citation type="submission" date="2010-05" db="EMBL/GenBank/DDBJ databases">
        <title>The Genome Sequence of Magnaporthe poae strain ATCC 64411.</title>
        <authorList>
            <consortium name="The Broad Institute Genome Sequencing Platform"/>
            <consortium name="Broad Institute Genome Sequencing Center for Infectious Disease"/>
            <person name="Ma L.-J."/>
            <person name="Dead R."/>
            <person name="Young S."/>
            <person name="Zeng Q."/>
            <person name="Koehrsen M."/>
            <person name="Alvarado L."/>
            <person name="Berlin A."/>
            <person name="Chapman S.B."/>
            <person name="Chen Z."/>
            <person name="Freedman E."/>
            <person name="Gellesch M."/>
            <person name="Goldberg J."/>
            <person name="Griggs A."/>
            <person name="Gujja S."/>
            <person name="Heilman E.R."/>
            <person name="Heiman D."/>
            <person name="Hepburn T."/>
            <person name="Howarth C."/>
            <person name="Jen D."/>
            <person name="Larson L."/>
            <person name="Mehta T."/>
            <person name="Neiman D."/>
            <person name="Pearson M."/>
            <person name="Roberts A."/>
            <person name="Saif S."/>
            <person name="Shea T."/>
            <person name="Shenoy N."/>
            <person name="Sisk P."/>
            <person name="Stolte C."/>
            <person name="Sykes S."/>
            <person name="Walk T."/>
            <person name="White J."/>
            <person name="Yandava C."/>
            <person name="Haas B."/>
            <person name="Nusbaum C."/>
            <person name="Birren B."/>
        </authorList>
    </citation>
    <scope>NUCLEOTIDE SEQUENCE</scope>
    <source>
        <strain evidence="2">ATCC 64411</strain>
    </source>
</reference>
<reference evidence="3" key="4">
    <citation type="journal article" date="2015" name="G3 (Bethesda)">
        <title>Genome sequences of three phytopathogenic species of the Magnaporthaceae family of fungi.</title>
        <authorList>
            <person name="Okagaki L.H."/>
            <person name="Nunes C.C."/>
            <person name="Sailsbery J."/>
            <person name="Clay B."/>
            <person name="Brown D."/>
            <person name="John T."/>
            <person name="Oh Y."/>
            <person name="Young N."/>
            <person name="Fitzgerald M."/>
            <person name="Haas B.J."/>
            <person name="Zeng Q."/>
            <person name="Young S."/>
            <person name="Adiconis X."/>
            <person name="Fan L."/>
            <person name="Levin J.Z."/>
            <person name="Mitchell T.K."/>
            <person name="Okubara P.A."/>
            <person name="Farman M.L."/>
            <person name="Kohn L.M."/>
            <person name="Birren B."/>
            <person name="Ma L.-J."/>
            <person name="Dean R.A."/>
        </authorList>
    </citation>
    <scope>NUCLEOTIDE SEQUENCE</scope>
    <source>
        <strain evidence="3">ATCC 64411 / 73-15</strain>
    </source>
</reference>
<accession>A0A0C4E0U3</accession>
<evidence type="ECO:0000313" key="2">
    <source>
        <dbReference type="EMBL" id="KLU86974.1"/>
    </source>
</evidence>
<dbReference type="PANTHER" id="PTHR24148">
    <property type="entry name" value="ANKYRIN REPEAT DOMAIN-CONTAINING PROTEIN 39 HOMOLOG-RELATED"/>
    <property type="match status" value="1"/>
</dbReference>
<feature type="domain" description="Heterokaryon incompatibility" evidence="1">
    <location>
        <begin position="21"/>
        <end position="150"/>
    </location>
</feature>
<dbReference type="EMBL" id="ADBL01001432">
    <property type="status" value="NOT_ANNOTATED_CDS"/>
    <property type="molecule type" value="Genomic_DNA"/>
</dbReference>
<evidence type="ECO:0000313" key="3">
    <source>
        <dbReference type="EnsemblFungi" id="MAPG_05980T0"/>
    </source>
</evidence>
<dbReference type="STRING" id="644358.A0A0C4E0U3"/>
<evidence type="ECO:0000313" key="4">
    <source>
        <dbReference type="Proteomes" id="UP000011715"/>
    </source>
</evidence>
<gene>
    <name evidence="2" type="ORF">MAPG_05980</name>
</gene>
<reference evidence="2" key="3">
    <citation type="submission" date="2011-03" db="EMBL/GenBank/DDBJ databases">
        <title>Annotation of Magnaporthe poae ATCC 64411.</title>
        <authorList>
            <person name="Ma L.-J."/>
            <person name="Dead R."/>
            <person name="Young S.K."/>
            <person name="Zeng Q."/>
            <person name="Gargeya S."/>
            <person name="Fitzgerald M."/>
            <person name="Haas B."/>
            <person name="Abouelleil A."/>
            <person name="Alvarado L."/>
            <person name="Arachchi H.M."/>
            <person name="Berlin A."/>
            <person name="Brown A."/>
            <person name="Chapman S.B."/>
            <person name="Chen Z."/>
            <person name="Dunbar C."/>
            <person name="Freedman E."/>
            <person name="Gearin G."/>
            <person name="Gellesch M."/>
            <person name="Goldberg J."/>
            <person name="Griggs A."/>
            <person name="Gujja S."/>
            <person name="Heiman D."/>
            <person name="Howarth C."/>
            <person name="Larson L."/>
            <person name="Lui A."/>
            <person name="MacDonald P.J.P."/>
            <person name="Mehta T."/>
            <person name="Montmayeur A."/>
            <person name="Murphy C."/>
            <person name="Neiman D."/>
            <person name="Pearson M."/>
            <person name="Priest M."/>
            <person name="Roberts A."/>
            <person name="Saif S."/>
            <person name="Shea T."/>
            <person name="Shenoy N."/>
            <person name="Sisk P."/>
            <person name="Stolte C."/>
            <person name="Sykes S."/>
            <person name="Yandava C."/>
            <person name="Wortman J."/>
            <person name="Nusbaum C."/>
            <person name="Birren B."/>
        </authorList>
    </citation>
    <scope>NUCLEOTIDE SEQUENCE</scope>
    <source>
        <strain evidence="2">ATCC 64411</strain>
    </source>
</reference>
<dbReference type="EMBL" id="GL876970">
    <property type="protein sequence ID" value="KLU86974.1"/>
    <property type="molecule type" value="Genomic_DNA"/>
</dbReference>
<name>A0A0C4E0U3_MAGP6</name>
<dbReference type="Proteomes" id="UP000011715">
    <property type="component" value="Unassembled WGS sequence"/>
</dbReference>
<dbReference type="OMA" id="DIYINGW"/>
<dbReference type="Pfam" id="PF06985">
    <property type="entry name" value="HET"/>
    <property type="match status" value="1"/>
</dbReference>
<dbReference type="eggNOG" id="ENOG502SUZ5">
    <property type="taxonomic scope" value="Eukaryota"/>
</dbReference>
<reference evidence="3" key="5">
    <citation type="submission" date="2015-06" db="UniProtKB">
        <authorList>
            <consortium name="EnsemblFungi"/>
        </authorList>
    </citation>
    <scope>IDENTIFICATION</scope>
    <source>
        <strain evidence="3">ATCC 64411</strain>
    </source>
</reference>
<sequence>MPFYIYQYEDIDLATDATRLALSYVWGNKSRLSDIYINGWKHQVTLNLYDALLALRQPNQDRLLWIDATCINQRNHDERGHQVQRMKLIYHWSLLGRVIKNAQSVWRAAFLDPETQTNSRPSRFGREHQRALQDLMLEQPWLRRVWILQEAASAKSALIQCGTKSVHSRTFAMVPLLAGMDVPSHVNAVLDVMPGPRSTAWCSRGHKLEELLLQFRDKEAGDPQDRVYALIGMSADARDRPMANYNFSLQDTIKAAAIFMFCPHNSQVEANILPNKNKLAQKKPSHHK</sequence>